<evidence type="ECO:0000256" key="5">
    <source>
        <dbReference type="SAM" id="Phobius"/>
    </source>
</evidence>
<evidence type="ECO:0000313" key="8">
    <source>
        <dbReference type="Proteomes" id="UP000590442"/>
    </source>
</evidence>
<evidence type="ECO:0000259" key="6">
    <source>
        <dbReference type="Pfam" id="PF13675"/>
    </source>
</evidence>
<dbReference type="GO" id="GO:0016020">
    <property type="term" value="C:membrane"/>
    <property type="evidence" value="ECO:0007669"/>
    <property type="project" value="UniProtKB-SubCell"/>
</dbReference>
<proteinExistence type="predicted"/>
<keyword evidence="7" id="KW-0808">Transferase</keyword>
<keyword evidence="3 5" id="KW-1133">Transmembrane helix</keyword>
<evidence type="ECO:0000256" key="3">
    <source>
        <dbReference type="ARBA" id="ARBA00022989"/>
    </source>
</evidence>
<sequence length="305" mass="35314">MKFRVPNSKKGSISYYLLVITIIVITIAMQSIIQYSLKKQNNTALVVNMAGRQRMLSQKILNQYYSCLYDECDFAEMKLSLNKLVQVNNVLQNGDPELGISPLKNEEIKKSFEGFQKHIDFITNELGEFENFKNIPLPALKENINSFLLKMDHAVYQFQYKSEKDIKGIMIIELELAAFSVLILLFEIFFIVKPFIKRITTQKKKLTEIAWHQSHVFDSNMKNIKHLQYVLKIEKNPERKEEIFKFISEELDSLENASQSMVKVLKENENQLGRTETLGVTLKKKYSGLKSKLKATDGGKVRSLK</sequence>
<reference evidence="7 8" key="1">
    <citation type="submission" date="2020-03" db="EMBL/GenBank/DDBJ databases">
        <title>Genomic Encyclopedia of Type Strains, Phase IV (KMG-IV): sequencing the most valuable type-strain genomes for metagenomic binning, comparative biology and taxonomic classification.</title>
        <authorList>
            <person name="Goeker M."/>
        </authorList>
    </citation>
    <scope>NUCLEOTIDE SEQUENCE [LARGE SCALE GENOMIC DNA]</scope>
    <source>
        <strain evidence="7 8">DSM 29762</strain>
    </source>
</reference>
<organism evidence="7 8">
    <name type="scientific">Saonia flava</name>
    <dbReference type="NCBI Taxonomy" id="523696"/>
    <lineage>
        <taxon>Bacteria</taxon>
        <taxon>Pseudomonadati</taxon>
        <taxon>Bacteroidota</taxon>
        <taxon>Flavobacteriia</taxon>
        <taxon>Flavobacteriales</taxon>
        <taxon>Flavobacteriaceae</taxon>
        <taxon>Saonia</taxon>
    </lineage>
</organism>
<dbReference type="GO" id="GO:0016301">
    <property type="term" value="F:kinase activity"/>
    <property type="evidence" value="ECO:0007669"/>
    <property type="project" value="UniProtKB-KW"/>
</dbReference>
<dbReference type="RefSeq" id="WP_167964542.1">
    <property type="nucleotide sequence ID" value="NZ_JAATJJ010000002.1"/>
</dbReference>
<evidence type="ECO:0000256" key="4">
    <source>
        <dbReference type="ARBA" id="ARBA00023136"/>
    </source>
</evidence>
<dbReference type="AlphaFoldDB" id="A0A846R5D3"/>
<keyword evidence="7" id="KW-0418">Kinase</keyword>
<keyword evidence="8" id="KW-1185">Reference proteome</keyword>
<keyword evidence="4 5" id="KW-0472">Membrane</keyword>
<protein>
    <submittedName>
        <fullName evidence="7">Nitrate/nitrite-specific signal transduction histidine kinase</fullName>
    </submittedName>
</protein>
<keyword evidence="2 5" id="KW-0812">Transmembrane</keyword>
<comment type="subcellular location">
    <subcellularLocation>
        <location evidence="1">Membrane</location>
        <topology evidence="1">Multi-pass membrane protein</topology>
    </subcellularLocation>
</comment>
<feature type="transmembrane region" description="Helical" evidence="5">
    <location>
        <begin position="176"/>
        <end position="196"/>
    </location>
</feature>
<feature type="domain" description="NarX-like N-terminal" evidence="6">
    <location>
        <begin position="35"/>
        <end position="119"/>
    </location>
</feature>
<dbReference type="Pfam" id="PF13675">
    <property type="entry name" value="PilJ"/>
    <property type="match status" value="1"/>
</dbReference>
<evidence type="ECO:0000256" key="1">
    <source>
        <dbReference type="ARBA" id="ARBA00004141"/>
    </source>
</evidence>
<gene>
    <name evidence="7" type="ORF">GGR42_002480</name>
</gene>
<feature type="transmembrane region" description="Helical" evidence="5">
    <location>
        <begin position="12"/>
        <end position="33"/>
    </location>
</feature>
<name>A0A846R5D3_9FLAO</name>
<evidence type="ECO:0000256" key="2">
    <source>
        <dbReference type="ARBA" id="ARBA00022692"/>
    </source>
</evidence>
<dbReference type="EMBL" id="JAATJJ010000002">
    <property type="protein sequence ID" value="NJB71989.1"/>
    <property type="molecule type" value="Genomic_DNA"/>
</dbReference>
<dbReference type="InterPro" id="IPR029095">
    <property type="entry name" value="NarX-like_N"/>
</dbReference>
<accession>A0A846R5D3</accession>
<dbReference type="Proteomes" id="UP000590442">
    <property type="component" value="Unassembled WGS sequence"/>
</dbReference>
<comment type="caution">
    <text evidence="7">The sequence shown here is derived from an EMBL/GenBank/DDBJ whole genome shotgun (WGS) entry which is preliminary data.</text>
</comment>
<evidence type="ECO:0000313" key="7">
    <source>
        <dbReference type="EMBL" id="NJB71989.1"/>
    </source>
</evidence>